<evidence type="ECO:0000313" key="3">
    <source>
        <dbReference type="Proteomes" id="UP000823388"/>
    </source>
</evidence>
<keyword evidence="3" id="KW-1185">Reference proteome</keyword>
<gene>
    <name evidence="2" type="ORF">PVAP13_9KG136985</name>
</gene>
<name>A0A8T0NGW6_PANVG</name>
<comment type="caution">
    <text evidence="2">The sequence shown here is derived from an EMBL/GenBank/DDBJ whole genome shotgun (WGS) entry which is preliminary data.</text>
</comment>
<protein>
    <submittedName>
        <fullName evidence="2">Uncharacterized protein</fullName>
    </submittedName>
</protein>
<feature type="compositionally biased region" description="Polar residues" evidence="1">
    <location>
        <begin position="81"/>
        <end position="90"/>
    </location>
</feature>
<evidence type="ECO:0000313" key="2">
    <source>
        <dbReference type="EMBL" id="KAG2548098.1"/>
    </source>
</evidence>
<organism evidence="2 3">
    <name type="scientific">Panicum virgatum</name>
    <name type="common">Blackwell switchgrass</name>
    <dbReference type="NCBI Taxonomy" id="38727"/>
    <lineage>
        <taxon>Eukaryota</taxon>
        <taxon>Viridiplantae</taxon>
        <taxon>Streptophyta</taxon>
        <taxon>Embryophyta</taxon>
        <taxon>Tracheophyta</taxon>
        <taxon>Spermatophyta</taxon>
        <taxon>Magnoliopsida</taxon>
        <taxon>Liliopsida</taxon>
        <taxon>Poales</taxon>
        <taxon>Poaceae</taxon>
        <taxon>PACMAD clade</taxon>
        <taxon>Panicoideae</taxon>
        <taxon>Panicodae</taxon>
        <taxon>Paniceae</taxon>
        <taxon>Panicinae</taxon>
        <taxon>Panicum</taxon>
        <taxon>Panicum sect. Hiantes</taxon>
    </lineage>
</organism>
<dbReference type="Proteomes" id="UP000823388">
    <property type="component" value="Chromosome 9K"/>
</dbReference>
<proteinExistence type="predicted"/>
<dbReference type="AlphaFoldDB" id="A0A8T0NGW6"/>
<sequence>MVFVSAYAAPRMRSPPDYVLPTCASSHHAAPCRPGGRMAAFSSRPQLLAAASASDPSDANSRRRPCSPAATAHEPRHATRYNEQSPSSMCSHAPQLRRRLASGAGRLNRQKLLRGVVGGQPHDSAQRAAAQRA</sequence>
<reference evidence="2" key="1">
    <citation type="submission" date="2020-05" db="EMBL/GenBank/DDBJ databases">
        <title>WGS assembly of Panicum virgatum.</title>
        <authorList>
            <person name="Lovell J.T."/>
            <person name="Jenkins J."/>
            <person name="Shu S."/>
            <person name="Juenger T.E."/>
            <person name="Schmutz J."/>
        </authorList>
    </citation>
    <scope>NUCLEOTIDE SEQUENCE</scope>
    <source>
        <strain evidence="2">AP13</strain>
    </source>
</reference>
<feature type="region of interest" description="Disordered" evidence="1">
    <location>
        <begin position="113"/>
        <end position="133"/>
    </location>
</feature>
<feature type="region of interest" description="Disordered" evidence="1">
    <location>
        <begin position="43"/>
        <end position="95"/>
    </location>
</feature>
<evidence type="ECO:0000256" key="1">
    <source>
        <dbReference type="SAM" id="MobiDB-lite"/>
    </source>
</evidence>
<dbReference type="EMBL" id="CM029053">
    <property type="protein sequence ID" value="KAG2548098.1"/>
    <property type="molecule type" value="Genomic_DNA"/>
</dbReference>
<accession>A0A8T0NGW6</accession>
<feature type="compositionally biased region" description="Low complexity" evidence="1">
    <location>
        <begin position="49"/>
        <end position="59"/>
    </location>
</feature>